<organism evidence="1 2">
    <name type="scientific">Brevibacillus laterosporus</name>
    <name type="common">Bacillus laterosporus</name>
    <dbReference type="NCBI Taxonomy" id="1465"/>
    <lineage>
        <taxon>Bacteria</taxon>
        <taxon>Bacillati</taxon>
        <taxon>Bacillota</taxon>
        <taxon>Bacilli</taxon>
        <taxon>Bacillales</taxon>
        <taxon>Paenibacillaceae</taxon>
        <taxon>Brevibacillus</taxon>
    </lineage>
</organism>
<proteinExistence type="predicted"/>
<sequence>MSNRENCTISLSQNDCDLQRTTEVLREKLVQLFSSEGSFTSPSVLEISQQLDDCIVATQKALLRLTK</sequence>
<evidence type="ECO:0000313" key="1">
    <source>
        <dbReference type="EMBL" id="PPA90106.1"/>
    </source>
</evidence>
<protein>
    <submittedName>
        <fullName evidence="1">Aspartyl-phosphate phosphatase Spo0E family protein</fullName>
    </submittedName>
</protein>
<dbReference type="EMBL" id="PRKQ01000064">
    <property type="protein sequence ID" value="PPA90106.1"/>
    <property type="molecule type" value="Genomic_DNA"/>
</dbReference>
<dbReference type="AlphaFoldDB" id="A0AAP8U2U6"/>
<comment type="caution">
    <text evidence="1">The sequence shown here is derived from an EMBL/GenBank/DDBJ whole genome shotgun (WGS) entry which is preliminary data.</text>
</comment>
<dbReference type="InterPro" id="IPR037208">
    <property type="entry name" value="Spo0E-like_sf"/>
</dbReference>
<name>A0AAP8U2U6_BRELA</name>
<accession>A0AAP8U2U6</accession>
<dbReference type="RefSeq" id="WP_104033820.1">
    <property type="nucleotide sequence ID" value="NZ_JARMES010000049.1"/>
</dbReference>
<dbReference type="SUPFAM" id="SSF140500">
    <property type="entry name" value="BAS1536-like"/>
    <property type="match status" value="1"/>
</dbReference>
<dbReference type="GO" id="GO:0046983">
    <property type="term" value="F:protein dimerization activity"/>
    <property type="evidence" value="ECO:0007669"/>
    <property type="project" value="InterPro"/>
</dbReference>
<gene>
    <name evidence="1" type="ORF">C4A77_25540</name>
</gene>
<dbReference type="Proteomes" id="UP000239759">
    <property type="component" value="Unassembled WGS sequence"/>
</dbReference>
<reference evidence="1 2" key="1">
    <citation type="submission" date="2018-02" db="EMBL/GenBank/DDBJ databases">
        <title>Comparative analysis of genomes of three Brevibacillus laterosporus strains producers of potent antimicrobials isolated from silage.</title>
        <authorList>
            <person name="Kojic M."/>
            <person name="Miljkovic M."/>
            <person name="Studholme D."/>
            <person name="Filipic B."/>
        </authorList>
    </citation>
    <scope>NUCLEOTIDE SEQUENCE [LARGE SCALE GENOMIC DNA]</scope>
    <source>
        <strain evidence="1 2">BGSP11</strain>
    </source>
</reference>
<evidence type="ECO:0000313" key="2">
    <source>
        <dbReference type="Proteomes" id="UP000239759"/>
    </source>
</evidence>
<dbReference type="GO" id="GO:0043937">
    <property type="term" value="P:regulation of sporulation"/>
    <property type="evidence" value="ECO:0007669"/>
    <property type="project" value="InterPro"/>
</dbReference>
<dbReference type="InterPro" id="IPR036638">
    <property type="entry name" value="HLH_DNA-bd_sf"/>
</dbReference>
<dbReference type="Gene3D" id="4.10.280.10">
    <property type="entry name" value="Helix-loop-helix DNA-binding domain"/>
    <property type="match status" value="1"/>
</dbReference>
<dbReference type="Pfam" id="PF09388">
    <property type="entry name" value="SpoOE-like"/>
    <property type="match status" value="1"/>
</dbReference>
<dbReference type="InterPro" id="IPR018540">
    <property type="entry name" value="Spo0E-like"/>
</dbReference>